<dbReference type="EMBL" id="LIAE01010157">
    <property type="protein sequence ID" value="PAV66104.1"/>
    <property type="molecule type" value="Genomic_DNA"/>
</dbReference>
<dbReference type="AlphaFoldDB" id="A0A2A2JWQ1"/>
<sequence length="277" mass="28965">MGIGVCGGRLANDLSLERGIAPGLMGHPSQRHVQCTDGAAVELQRRGHGHQRKGIGGAIPDLQPVKIGKGHASLATPSADDHPGLKGGQGDAHIRWMNRHAQRAGAQNRMIAVETVTSRATAARCPFVARCRRVVEVEAAGALQQIAASAGHVAQLRGGTGQDRLGEQRIALFNERVPGQLGIADQRADAQPTVRSGGNITQRQVIDVDQLSGAGDILFHQIEQVGATGDKTCARPCELHSLVDAGGFGVGERRHGLQPPCPFISGNASSTAAVMLE</sequence>
<protein>
    <submittedName>
        <fullName evidence="1">Uncharacterized protein</fullName>
    </submittedName>
</protein>
<evidence type="ECO:0000313" key="2">
    <source>
        <dbReference type="Proteomes" id="UP000218231"/>
    </source>
</evidence>
<comment type="caution">
    <text evidence="1">The sequence shown here is derived from an EMBL/GenBank/DDBJ whole genome shotgun (WGS) entry which is preliminary data.</text>
</comment>
<proteinExistence type="predicted"/>
<keyword evidence="2" id="KW-1185">Reference proteome</keyword>
<gene>
    <name evidence="1" type="ORF">WR25_17475</name>
</gene>
<dbReference type="Proteomes" id="UP000218231">
    <property type="component" value="Unassembled WGS sequence"/>
</dbReference>
<evidence type="ECO:0000313" key="1">
    <source>
        <dbReference type="EMBL" id="PAV66104.1"/>
    </source>
</evidence>
<reference evidence="1 2" key="1">
    <citation type="journal article" date="2017" name="Curr. Biol.">
        <title>Genome architecture and evolution of a unichromosomal asexual nematode.</title>
        <authorList>
            <person name="Fradin H."/>
            <person name="Zegar C."/>
            <person name="Gutwein M."/>
            <person name="Lucas J."/>
            <person name="Kovtun M."/>
            <person name="Corcoran D."/>
            <person name="Baugh L.R."/>
            <person name="Kiontke K."/>
            <person name="Gunsalus K."/>
            <person name="Fitch D.H."/>
            <person name="Piano F."/>
        </authorList>
    </citation>
    <scope>NUCLEOTIDE SEQUENCE [LARGE SCALE GENOMIC DNA]</scope>
    <source>
        <strain evidence="1">PF1309</strain>
    </source>
</reference>
<name>A0A2A2JWQ1_9BILA</name>
<organism evidence="1 2">
    <name type="scientific">Diploscapter pachys</name>
    <dbReference type="NCBI Taxonomy" id="2018661"/>
    <lineage>
        <taxon>Eukaryota</taxon>
        <taxon>Metazoa</taxon>
        <taxon>Ecdysozoa</taxon>
        <taxon>Nematoda</taxon>
        <taxon>Chromadorea</taxon>
        <taxon>Rhabditida</taxon>
        <taxon>Rhabditina</taxon>
        <taxon>Rhabditomorpha</taxon>
        <taxon>Rhabditoidea</taxon>
        <taxon>Rhabditidae</taxon>
        <taxon>Diploscapter</taxon>
    </lineage>
</organism>
<accession>A0A2A2JWQ1</accession>